<name>A0A1J6JL94_NICAT</name>
<dbReference type="EMBL" id="MJEQ01037183">
    <property type="protein sequence ID" value="OIT07673.1"/>
    <property type="molecule type" value="Genomic_DNA"/>
</dbReference>
<organism evidence="1 2">
    <name type="scientific">Nicotiana attenuata</name>
    <name type="common">Coyote tobacco</name>
    <dbReference type="NCBI Taxonomy" id="49451"/>
    <lineage>
        <taxon>Eukaryota</taxon>
        <taxon>Viridiplantae</taxon>
        <taxon>Streptophyta</taxon>
        <taxon>Embryophyta</taxon>
        <taxon>Tracheophyta</taxon>
        <taxon>Spermatophyta</taxon>
        <taxon>Magnoliopsida</taxon>
        <taxon>eudicotyledons</taxon>
        <taxon>Gunneridae</taxon>
        <taxon>Pentapetalae</taxon>
        <taxon>asterids</taxon>
        <taxon>lamiids</taxon>
        <taxon>Solanales</taxon>
        <taxon>Solanaceae</taxon>
        <taxon>Nicotianoideae</taxon>
        <taxon>Nicotianeae</taxon>
        <taxon>Nicotiana</taxon>
    </lineage>
</organism>
<sequence>MNCVGDKEDIMARYRWASSPQIALSHVLVPVHDNIVPTAEIQPQSPIHLFRIGGKMLLPAADQELYDYYVPTAGNNSEPL</sequence>
<comment type="caution">
    <text evidence="1">The sequence shown here is derived from an EMBL/GenBank/DDBJ whole genome shotgun (WGS) entry which is preliminary data.</text>
</comment>
<dbReference type="AlphaFoldDB" id="A0A1J6JL94"/>
<evidence type="ECO:0000313" key="2">
    <source>
        <dbReference type="Proteomes" id="UP000187609"/>
    </source>
</evidence>
<keyword evidence="2" id="KW-1185">Reference proteome</keyword>
<dbReference type="Gramene" id="OIT07673">
    <property type="protein sequence ID" value="OIT07673"/>
    <property type="gene ID" value="A4A49_05475"/>
</dbReference>
<dbReference type="Proteomes" id="UP000187609">
    <property type="component" value="Unassembled WGS sequence"/>
</dbReference>
<gene>
    <name evidence="1" type="ORF">A4A49_05475</name>
</gene>
<protein>
    <submittedName>
        <fullName evidence="1">Uncharacterized protein</fullName>
    </submittedName>
</protein>
<evidence type="ECO:0000313" key="1">
    <source>
        <dbReference type="EMBL" id="OIT07673.1"/>
    </source>
</evidence>
<accession>A0A1J6JL94</accession>
<proteinExistence type="predicted"/>
<reference evidence="1" key="1">
    <citation type="submission" date="2016-11" db="EMBL/GenBank/DDBJ databases">
        <title>The genome of Nicotiana attenuata.</title>
        <authorList>
            <person name="Xu S."/>
            <person name="Brockmoeller T."/>
            <person name="Gaquerel E."/>
            <person name="Navarro A."/>
            <person name="Kuhl H."/>
            <person name="Gase K."/>
            <person name="Ling Z."/>
            <person name="Zhou W."/>
            <person name="Kreitzer C."/>
            <person name="Stanke M."/>
            <person name="Tang H."/>
            <person name="Lyons E."/>
            <person name="Pandey P."/>
            <person name="Pandey S.P."/>
            <person name="Timmermann B."/>
            <person name="Baldwin I.T."/>
        </authorList>
    </citation>
    <scope>NUCLEOTIDE SEQUENCE [LARGE SCALE GENOMIC DNA]</scope>
    <source>
        <strain evidence="1">UT</strain>
    </source>
</reference>